<dbReference type="EMBL" id="CAUYUJ010016907">
    <property type="protein sequence ID" value="CAK0869953.1"/>
    <property type="molecule type" value="Genomic_DNA"/>
</dbReference>
<evidence type="ECO:0000313" key="2">
    <source>
        <dbReference type="EMBL" id="CAK0869953.1"/>
    </source>
</evidence>
<evidence type="ECO:0000313" key="3">
    <source>
        <dbReference type="Proteomes" id="UP001189429"/>
    </source>
</evidence>
<sequence length="387" mass="39798">LLPPPAPWSRPGPPRWTSRGPRPVGWQWRLGISPCLLLPPLLLRPSPRPCCSALARAAAMIGGLAAGTGKVRNLFSSSGRDGAVELIEEEGCGGPRGTAPTDTSWLSFRRQPAEAADAAPADGPRAPGAGAAEAGTPWSQAQSVREQLQAELRREKPAPLSGDPPASPAAPAAEAAVACKERPRDRRKKEKKEREDKSPFTPVQSPQPEPAKALGGFDAAAPHAGALRPGAARSPLPEPARPFGGFAAAAPSVGLRPGAAPETGTSWAMSPTARAGPSPVAEEPSLWPAPASQFDEAILAALVALPAASLVGLLRRLWEKRPAEVAAAIGAPEKAEDQPARQSLKATGFEELQPWASGGAPADGAADAAWASRPPTPSAARARGEPG</sequence>
<keyword evidence="3" id="KW-1185">Reference proteome</keyword>
<proteinExistence type="predicted"/>
<accession>A0ABN9VB45</accession>
<evidence type="ECO:0000256" key="1">
    <source>
        <dbReference type="SAM" id="MobiDB-lite"/>
    </source>
</evidence>
<dbReference type="Proteomes" id="UP001189429">
    <property type="component" value="Unassembled WGS sequence"/>
</dbReference>
<reference evidence="2" key="1">
    <citation type="submission" date="2023-10" db="EMBL/GenBank/DDBJ databases">
        <authorList>
            <person name="Chen Y."/>
            <person name="Shah S."/>
            <person name="Dougan E. K."/>
            <person name="Thang M."/>
            <person name="Chan C."/>
        </authorList>
    </citation>
    <scope>NUCLEOTIDE SEQUENCE [LARGE SCALE GENOMIC DNA]</scope>
</reference>
<feature type="compositionally biased region" description="Pro residues" evidence="1">
    <location>
        <begin position="1"/>
        <end position="14"/>
    </location>
</feature>
<feature type="compositionally biased region" description="Low complexity" evidence="1">
    <location>
        <begin position="158"/>
        <end position="178"/>
    </location>
</feature>
<feature type="non-terminal residue" evidence="2">
    <location>
        <position position="1"/>
    </location>
</feature>
<protein>
    <submittedName>
        <fullName evidence="2">Uncharacterized protein</fullName>
    </submittedName>
</protein>
<gene>
    <name evidence="2" type="ORF">PCOR1329_LOCUS56180</name>
</gene>
<organism evidence="2 3">
    <name type="scientific">Prorocentrum cordatum</name>
    <dbReference type="NCBI Taxonomy" id="2364126"/>
    <lineage>
        <taxon>Eukaryota</taxon>
        <taxon>Sar</taxon>
        <taxon>Alveolata</taxon>
        <taxon>Dinophyceae</taxon>
        <taxon>Prorocentrales</taxon>
        <taxon>Prorocentraceae</taxon>
        <taxon>Prorocentrum</taxon>
    </lineage>
</organism>
<feature type="compositionally biased region" description="Low complexity" evidence="1">
    <location>
        <begin position="241"/>
        <end position="251"/>
    </location>
</feature>
<name>A0ABN9VB45_9DINO</name>
<feature type="region of interest" description="Disordered" evidence="1">
    <location>
        <begin position="111"/>
        <end position="287"/>
    </location>
</feature>
<feature type="region of interest" description="Disordered" evidence="1">
    <location>
        <begin position="329"/>
        <end position="387"/>
    </location>
</feature>
<feature type="compositionally biased region" description="Low complexity" evidence="1">
    <location>
        <begin position="354"/>
        <end position="381"/>
    </location>
</feature>
<feature type="non-terminal residue" evidence="2">
    <location>
        <position position="387"/>
    </location>
</feature>
<comment type="caution">
    <text evidence="2">The sequence shown here is derived from an EMBL/GenBank/DDBJ whole genome shotgun (WGS) entry which is preliminary data.</text>
</comment>
<feature type="region of interest" description="Disordered" evidence="1">
    <location>
        <begin position="1"/>
        <end position="20"/>
    </location>
</feature>
<feature type="compositionally biased region" description="Low complexity" evidence="1">
    <location>
        <begin position="113"/>
        <end position="135"/>
    </location>
</feature>
<feature type="compositionally biased region" description="Polar residues" evidence="1">
    <location>
        <begin position="137"/>
        <end position="146"/>
    </location>
</feature>